<dbReference type="SMART" id="SM00534">
    <property type="entry name" value="MUTSac"/>
    <property type="match status" value="1"/>
</dbReference>
<name>A0ABV5VV89_9BACL</name>
<dbReference type="RefSeq" id="WP_344912900.1">
    <property type="nucleotide sequence ID" value="NZ_BAAAYO010000010.1"/>
</dbReference>
<evidence type="ECO:0000259" key="5">
    <source>
        <dbReference type="SMART" id="SM00533"/>
    </source>
</evidence>
<dbReference type="NCBIfam" id="TIGR01069">
    <property type="entry name" value="mutS2"/>
    <property type="match status" value="1"/>
</dbReference>
<protein>
    <submittedName>
        <fullName evidence="7">DNA mismatch repair protein MutS</fullName>
    </submittedName>
</protein>
<evidence type="ECO:0000256" key="1">
    <source>
        <dbReference type="ARBA" id="ARBA00022741"/>
    </source>
</evidence>
<gene>
    <name evidence="7" type="ORF">ACFFNY_11690</name>
</gene>
<keyword evidence="3" id="KW-0238">DNA-binding</keyword>
<dbReference type="PIRSF" id="PIRSF005814">
    <property type="entry name" value="MutS_YshD"/>
    <property type="match status" value="1"/>
</dbReference>
<feature type="compositionally biased region" description="Basic and acidic residues" evidence="4">
    <location>
        <begin position="729"/>
        <end position="740"/>
    </location>
</feature>
<organism evidence="7 8">
    <name type="scientific">Paenibacillus hodogayensis</name>
    <dbReference type="NCBI Taxonomy" id="279208"/>
    <lineage>
        <taxon>Bacteria</taxon>
        <taxon>Bacillati</taxon>
        <taxon>Bacillota</taxon>
        <taxon>Bacilli</taxon>
        <taxon>Bacillales</taxon>
        <taxon>Paenibacillaceae</taxon>
        <taxon>Paenibacillus</taxon>
    </lineage>
</organism>
<evidence type="ECO:0000313" key="7">
    <source>
        <dbReference type="EMBL" id="MFB9752219.1"/>
    </source>
</evidence>
<reference evidence="7 8" key="1">
    <citation type="submission" date="2024-09" db="EMBL/GenBank/DDBJ databases">
        <authorList>
            <person name="Sun Q."/>
            <person name="Mori K."/>
        </authorList>
    </citation>
    <scope>NUCLEOTIDE SEQUENCE [LARGE SCALE GENOMIC DNA]</scope>
    <source>
        <strain evidence="7 8">JCM 12520</strain>
    </source>
</reference>
<comment type="caution">
    <text evidence="7">The sequence shown here is derived from an EMBL/GenBank/DDBJ whole genome shotgun (WGS) entry which is preliminary data.</text>
</comment>
<dbReference type="SMART" id="SM00533">
    <property type="entry name" value="MUTSd"/>
    <property type="match status" value="1"/>
</dbReference>
<dbReference type="SUPFAM" id="SSF52540">
    <property type="entry name" value="P-loop containing nucleoside triphosphate hydrolases"/>
    <property type="match status" value="1"/>
</dbReference>
<feature type="domain" description="DNA mismatch repair proteins mutS family" evidence="6">
    <location>
        <begin position="321"/>
        <end position="506"/>
    </location>
</feature>
<dbReference type="PANTHER" id="PTHR48466">
    <property type="entry name" value="OS10G0509000 PROTEIN-RELATED"/>
    <property type="match status" value="1"/>
</dbReference>
<evidence type="ECO:0000256" key="4">
    <source>
        <dbReference type="SAM" id="MobiDB-lite"/>
    </source>
</evidence>
<dbReference type="Gene3D" id="3.40.50.300">
    <property type="entry name" value="P-loop containing nucleotide triphosphate hydrolases"/>
    <property type="match status" value="1"/>
</dbReference>
<proteinExistence type="predicted"/>
<feature type="domain" description="DNA mismatch repair protein MutS core" evidence="5">
    <location>
        <begin position="9"/>
        <end position="309"/>
    </location>
</feature>
<dbReference type="InterPro" id="IPR005747">
    <property type="entry name" value="MutS2"/>
</dbReference>
<dbReference type="InterPro" id="IPR045076">
    <property type="entry name" value="MutS"/>
</dbReference>
<sequence>MNDMTLQRLDYPDIKRKVTEYAVSYLGRRQAESLSPSLNVRAARDALDQTAEALGLLGSGASVPIPSLTGIETVLDLLGTGYVFHEDDFVHIRQFLHGCGQLRAYMAAKLRIAPRVAAYAQSMHDLEPVKQEIDRCIRNGRIDDGASRDLMKIRRKMAATSEKIKSRMDSLMNRHRSIMQEQLYSVRSDRYVLPIKKEFRKLITGSVLDESSSGQTVYVQPQEIAHLQHELAELRGDEAREEAKVLAGLTEWVEKVAYELQTNVDTIGTYDFLFAKAKYAMAIGGRNVALNDRGEIRLHRAVHPLLGSAMVPLDFAIGNAYRSLIITGPNTGGKTVALKTVGLLVLMVQSGLLVPVGEGSELSVFAGVAADIGDGQSIEQSLSTFSAHIRHMAEILRTADDSTLVLLDELAGGTDPGEGVGLSIALLEALHEQGATVVATTHFNEIKHFAASTKGFENARMEFDADTLQPLYRLRIGEAGESYALLIAKKFGIPDTLIVRSRQLGAAASAERTGSPASSSHAQALAAARGGDLASGSGAALVEGTAARLIENNKEAGSGGFERLAALQTDGVELDSADAEDGAASAGERDREDAQSGMTSAGDLETDRMVGDRTETIRGAFANEPRQESDNHGGAVDVRGVAAGVPRQGSDDSDGRGDAQGVAAGERRQESDNHGGAVDVRGVAAGERRQESDNHGGTVDARGVAAGERRQESDNHGGTVDARGTAAGKQDRVKNGRAESARGASTGDTEEESGRKRFEVGDSVRIAYLGTTGIVCELEDSRGMVGVLIHKQKCKINKKRLSLYIPKKELYPDDYDMDIVLETKQNRKLKKLMSRKHVEGAEIIRKPGE</sequence>
<dbReference type="InterPro" id="IPR027417">
    <property type="entry name" value="P-loop_NTPase"/>
</dbReference>
<dbReference type="Proteomes" id="UP001589619">
    <property type="component" value="Unassembled WGS sequence"/>
</dbReference>
<feature type="compositionally biased region" description="Low complexity" evidence="4">
    <location>
        <begin position="675"/>
        <end position="685"/>
    </location>
</feature>
<keyword evidence="2" id="KW-0067">ATP-binding</keyword>
<accession>A0ABV5VV89</accession>
<dbReference type="PANTHER" id="PTHR48466:SF2">
    <property type="entry name" value="OS10G0509000 PROTEIN"/>
    <property type="match status" value="1"/>
</dbReference>
<evidence type="ECO:0000256" key="2">
    <source>
        <dbReference type="ARBA" id="ARBA00022840"/>
    </source>
</evidence>
<evidence type="ECO:0000313" key="8">
    <source>
        <dbReference type="Proteomes" id="UP001589619"/>
    </source>
</evidence>
<keyword evidence="1" id="KW-0547">Nucleotide-binding</keyword>
<evidence type="ECO:0000259" key="6">
    <source>
        <dbReference type="SMART" id="SM00534"/>
    </source>
</evidence>
<dbReference type="SUPFAM" id="SSF48334">
    <property type="entry name" value="DNA repair protein MutS, domain III"/>
    <property type="match status" value="1"/>
</dbReference>
<feature type="region of interest" description="Disordered" evidence="4">
    <location>
        <begin position="577"/>
        <end position="611"/>
    </location>
</feature>
<dbReference type="InterPro" id="IPR000432">
    <property type="entry name" value="DNA_mismatch_repair_MutS_C"/>
</dbReference>
<dbReference type="EMBL" id="JBHMAG010000009">
    <property type="protein sequence ID" value="MFB9752219.1"/>
    <property type="molecule type" value="Genomic_DNA"/>
</dbReference>
<dbReference type="Pfam" id="PF00488">
    <property type="entry name" value="MutS_V"/>
    <property type="match status" value="1"/>
</dbReference>
<keyword evidence="8" id="KW-1185">Reference proteome</keyword>
<dbReference type="InterPro" id="IPR007696">
    <property type="entry name" value="DNA_mismatch_repair_MutS_core"/>
</dbReference>
<evidence type="ECO:0000256" key="3">
    <source>
        <dbReference type="ARBA" id="ARBA00023125"/>
    </source>
</evidence>
<dbReference type="InterPro" id="IPR036187">
    <property type="entry name" value="DNA_mismatch_repair_MutS_sf"/>
</dbReference>
<feature type="region of interest" description="Disordered" evidence="4">
    <location>
        <begin position="644"/>
        <end position="756"/>
    </location>
</feature>